<keyword evidence="1" id="KW-1133">Transmembrane helix</keyword>
<evidence type="ECO:0000313" key="2">
    <source>
        <dbReference type="EMBL" id="CZS93358.1"/>
    </source>
</evidence>
<evidence type="ECO:0000256" key="1">
    <source>
        <dbReference type="SAM" id="Phobius"/>
    </source>
</evidence>
<keyword evidence="1" id="KW-0472">Membrane</keyword>
<proteinExistence type="predicted"/>
<feature type="transmembrane region" description="Helical" evidence="1">
    <location>
        <begin position="252"/>
        <end position="274"/>
    </location>
</feature>
<protein>
    <submittedName>
        <fullName evidence="2">Uncharacterized protein</fullName>
    </submittedName>
</protein>
<feature type="transmembrane region" description="Helical" evidence="1">
    <location>
        <begin position="226"/>
        <end position="246"/>
    </location>
</feature>
<dbReference type="Proteomes" id="UP000178912">
    <property type="component" value="Unassembled WGS sequence"/>
</dbReference>
<keyword evidence="1" id="KW-0812">Transmembrane</keyword>
<gene>
    <name evidence="2" type="ORF">RAG0_03692</name>
</gene>
<dbReference type="OrthoDB" id="6133115at2759"/>
<name>A0A1E1K5H6_9HELO</name>
<sequence>MDEYPIHLDLAEKAATASSAWRWQPRWLCPPNKFGQWNRWYAAVNVVRKNLSDVFEYLAILKELEAPVMEPLNELPRRLEAIPDQVHIQISGYENEVEAARQKDILSVRAQELVTRNDFEHSINFGLYKTDSSSSSSEIPGGPSKIRGQLFRRFNFMEKKSRDKRWWESMNMIGQTATVLAIVSIFSCASVATNALAIWQCPTPPVLYHHPDSSPQKLKVQDEKHFRYLLSGSLLAATTAVTVYPFQIRATLVLLALLSYAQLATTLQIITGAVDKISEDVIMIESQETEIRNLSSQLAQGR</sequence>
<evidence type="ECO:0000313" key="3">
    <source>
        <dbReference type="Proteomes" id="UP000178912"/>
    </source>
</evidence>
<organism evidence="2 3">
    <name type="scientific">Rhynchosporium agropyri</name>
    <dbReference type="NCBI Taxonomy" id="914238"/>
    <lineage>
        <taxon>Eukaryota</taxon>
        <taxon>Fungi</taxon>
        <taxon>Dikarya</taxon>
        <taxon>Ascomycota</taxon>
        <taxon>Pezizomycotina</taxon>
        <taxon>Leotiomycetes</taxon>
        <taxon>Helotiales</taxon>
        <taxon>Ploettnerulaceae</taxon>
        <taxon>Rhynchosporium</taxon>
    </lineage>
</organism>
<dbReference type="AlphaFoldDB" id="A0A1E1K5H6"/>
<keyword evidence="3" id="KW-1185">Reference proteome</keyword>
<accession>A0A1E1K5H6</accession>
<reference evidence="3" key="1">
    <citation type="submission" date="2016-03" db="EMBL/GenBank/DDBJ databases">
        <authorList>
            <person name="Guldener U."/>
        </authorList>
    </citation>
    <scope>NUCLEOTIDE SEQUENCE [LARGE SCALE GENOMIC DNA]</scope>
    <source>
        <strain evidence="3">04CH-RAC-A.6.1</strain>
    </source>
</reference>
<dbReference type="EMBL" id="FJUX01000015">
    <property type="protein sequence ID" value="CZS93358.1"/>
    <property type="molecule type" value="Genomic_DNA"/>
</dbReference>